<evidence type="ECO:0000256" key="3">
    <source>
        <dbReference type="ARBA" id="ARBA00022692"/>
    </source>
</evidence>
<dbReference type="Proteomes" id="UP000286912">
    <property type="component" value="Unassembled WGS sequence"/>
</dbReference>
<comment type="caution">
    <text evidence="11">The sequence shown here is derived from an EMBL/GenBank/DDBJ whole genome shotgun (WGS) entry which is preliminary data.</text>
</comment>
<comment type="subcellular location">
    <subcellularLocation>
        <location evidence="1">Cell membrane</location>
        <topology evidence="1">Multi-pass membrane protein</topology>
    </subcellularLocation>
</comment>
<dbReference type="GO" id="GO:0005524">
    <property type="term" value="F:ATP binding"/>
    <property type="evidence" value="ECO:0007669"/>
    <property type="project" value="UniProtKB-KW"/>
</dbReference>
<evidence type="ECO:0000256" key="7">
    <source>
        <dbReference type="ARBA" id="ARBA00023136"/>
    </source>
</evidence>
<dbReference type="InterPro" id="IPR036640">
    <property type="entry name" value="ABC1_TM_sf"/>
</dbReference>
<evidence type="ECO:0000256" key="1">
    <source>
        <dbReference type="ARBA" id="ARBA00004651"/>
    </source>
</evidence>
<dbReference type="AlphaFoldDB" id="A0A3S1E6J1"/>
<dbReference type="SMART" id="SM00382">
    <property type="entry name" value="AAA"/>
    <property type="match status" value="1"/>
</dbReference>
<feature type="domain" description="ABC transmembrane type-1" evidence="10">
    <location>
        <begin position="39"/>
        <end position="321"/>
    </location>
</feature>
<feature type="domain" description="ABC transporter" evidence="9">
    <location>
        <begin position="355"/>
        <end position="589"/>
    </location>
</feature>
<dbReference type="PANTHER" id="PTHR24221:SF632">
    <property type="entry name" value="ATP-DEPENDENT LIPID A-CORE FLIPPASE"/>
    <property type="match status" value="1"/>
</dbReference>
<feature type="transmembrane region" description="Helical" evidence="8">
    <location>
        <begin position="153"/>
        <end position="172"/>
    </location>
</feature>
<dbReference type="Gene3D" id="3.40.50.300">
    <property type="entry name" value="P-loop containing nucleotide triphosphate hydrolases"/>
    <property type="match status" value="1"/>
</dbReference>
<dbReference type="PANTHER" id="PTHR24221">
    <property type="entry name" value="ATP-BINDING CASSETTE SUB-FAMILY B"/>
    <property type="match status" value="1"/>
</dbReference>
<name>A0A3S1E6J1_9GAMM</name>
<evidence type="ECO:0000259" key="9">
    <source>
        <dbReference type="PROSITE" id="PS50893"/>
    </source>
</evidence>
<evidence type="ECO:0000256" key="2">
    <source>
        <dbReference type="ARBA" id="ARBA00022448"/>
    </source>
</evidence>
<feature type="transmembrane region" description="Helical" evidence="8">
    <location>
        <begin position="37"/>
        <end position="56"/>
    </location>
</feature>
<evidence type="ECO:0000256" key="5">
    <source>
        <dbReference type="ARBA" id="ARBA00022840"/>
    </source>
</evidence>
<dbReference type="InterPro" id="IPR017871">
    <property type="entry name" value="ABC_transporter-like_CS"/>
</dbReference>
<dbReference type="PROSITE" id="PS50929">
    <property type="entry name" value="ABC_TM1F"/>
    <property type="match status" value="1"/>
</dbReference>
<gene>
    <name evidence="11" type="ORF">ELY37_12855</name>
</gene>
<dbReference type="InterPro" id="IPR027417">
    <property type="entry name" value="P-loop_NTPase"/>
</dbReference>
<dbReference type="InterPro" id="IPR003439">
    <property type="entry name" value="ABC_transporter-like_ATP-bd"/>
</dbReference>
<keyword evidence="6 8" id="KW-1133">Transmembrane helix</keyword>
<keyword evidence="7 8" id="KW-0472">Membrane</keyword>
<sequence length="606" mass="66556">MTYSTTKGDVASLALRPLPHRPVAFLMRYVRIRSWQFGLLATVVISAAACAVAVQYGMKLLVDGMADQERTFDSVLTPFLLFIGLIGFENVLWRGSGWLGSRSIVKTCADMRVDLFTHLTGHSMRYFGRHHTGALGTRISATGGSAGSIMTTLTWNITPPCVDFIGAVIIFSTIDWRMAAALVAFVAIVAVIIIGFGIRGRHLHQEFARQSSQIGGEVVDLVSNVWTIKAFSARQQERDRLAHVIGNEARAQRRSWMYVEKARVLHDICLWVMAGSMLLWALWLWTEGSVTSGDVVVVSALTFRILHGSRDLALALVNISQEFGAIADTLNIIARPHDLEDPQDDRPLEAKAGTINFDQITYAYPNGQQVFKNFSLHIPAGQKVGIVGASGAGKSTLVSLIQRLDDVQEGRILIDGQPIDAVNQDSLRMAIAVVPQESALFHRSIMENIRYGRPDASDAEVIAAAKHAYCDEFIRELPLGYDTQVGERGIRLSGGQRQRLGIARAFLKDAPILILDEPTSALDTHSEREIQMALTQLVQGRTVLAVAHRLSTVSTFDRIVVMRSGEVVEDGPPDELRRQEGIFASLWRIQADGFATETTTPGNATS</sequence>
<dbReference type="GO" id="GO:0140359">
    <property type="term" value="F:ABC-type transporter activity"/>
    <property type="evidence" value="ECO:0007669"/>
    <property type="project" value="InterPro"/>
</dbReference>
<dbReference type="InterPro" id="IPR003593">
    <property type="entry name" value="AAA+_ATPase"/>
</dbReference>
<evidence type="ECO:0000256" key="4">
    <source>
        <dbReference type="ARBA" id="ARBA00022741"/>
    </source>
</evidence>
<keyword evidence="4" id="KW-0547">Nucleotide-binding</keyword>
<dbReference type="PROSITE" id="PS50893">
    <property type="entry name" value="ABC_TRANSPORTER_2"/>
    <property type="match status" value="1"/>
</dbReference>
<feature type="transmembrane region" description="Helical" evidence="8">
    <location>
        <begin position="178"/>
        <end position="198"/>
    </location>
</feature>
<accession>A0A3S1E6J1</accession>
<dbReference type="GO" id="GO:0005886">
    <property type="term" value="C:plasma membrane"/>
    <property type="evidence" value="ECO:0007669"/>
    <property type="project" value="UniProtKB-SubCell"/>
</dbReference>
<proteinExistence type="predicted"/>
<dbReference type="OrthoDB" id="9806127at2"/>
<protein>
    <submittedName>
        <fullName evidence="11">ABC transporter ATP-binding protein</fullName>
    </submittedName>
</protein>
<feature type="transmembrane region" description="Helical" evidence="8">
    <location>
        <begin position="76"/>
        <end position="93"/>
    </location>
</feature>
<dbReference type="Pfam" id="PF00005">
    <property type="entry name" value="ABC_tran"/>
    <property type="match status" value="1"/>
</dbReference>
<reference evidence="11 12" key="1">
    <citation type="submission" date="2018-12" db="EMBL/GenBank/DDBJ databases">
        <title>three novel Halomonas strain isolated from plants.</title>
        <authorList>
            <person name="Sun C."/>
        </authorList>
    </citation>
    <scope>NUCLEOTIDE SEQUENCE [LARGE SCALE GENOMIC DNA]</scope>
    <source>
        <strain evidence="11 12">RC</strain>
    </source>
</reference>
<dbReference type="SUPFAM" id="SSF52540">
    <property type="entry name" value="P-loop containing nucleoside triphosphate hydrolases"/>
    <property type="match status" value="1"/>
</dbReference>
<keyword evidence="3 8" id="KW-0812">Transmembrane</keyword>
<keyword evidence="5 11" id="KW-0067">ATP-binding</keyword>
<dbReference type="Gene3D" id="1.20.1560.10">
    <property type="entry name" value="ABC transporter type 1, transmembrane domain"/>
    <property type="match status" value="1"/>
</dbReference>
<dbReference type="InterPro" id="IPR011527">
    <property type="entry name" value="ABC1_TM_dom"/>
</dbReference>
<evidence type="ECO:0000259" key="10">
    <source>
        <dbReference type="PROSITE" id="PS50929"/>
    </source>
</evidence>
<keyword evidence="2" id="KW-0813">Transport</keyword>
<evidence type="ECO:0000313" key="12">
    <source>
        <dbReference type="Proteomes" id="UP000286912"/>
    </source>
</evidence>
<evidence type="ECO:0000313" key="11">
    <source>
        <dbReference type="EMBL" id="RUR44960.1"/>
    </source>
</evidence>
<dbReference type="EMBL" id="RZHD01000006">
    <property type="protein sequence ID" value="RUR44960.1"/>
    <property type="molecule type" value="Genomic_DNA"/>
</dbReference>
<dbReference type="GO" id="GO:0016887">
    <property type="term" value="F:ATP hydrolysis activity"/>
    <property type="evidence" value="ECO:0007669"/>
    <property type="project" value="InterPro"/>
</dbReference>
<dbReference type="InterPro" id="IPR039421">
    <property type="entry name" value="Type_1_exporter"/>
</dbReference>
<evidence type="ECO:0000256" key="6">
    <source>
        <dbReference type="ARBA" id="ARBA00022989"/>
    </source>
</evidence>
<dbReference type="GO" id="GO:0034040">
    <property type="term" value="F:ATPase-coupled lipid transmembrane transporter activity"/>
    <property type="evidence" value="ECO:0007669"/>
    <property type="project" value="TreeGrafter"/>
</dbReference>
<dbReference type="Pfam" id="PF00664">
    <property type="entry name" value="ABC_membrane"/>
    <property type="match status" value="1"/>
</dbReference>
<evidence type="ECO:0000256" key="8">
    <source>
        <dbReference type="SAM" id="Phobius"/>
    </source>
</evidence>
<organism evidence="11 12">
    <name type="scientific">Vreelandella populi</name>
    <dbReference type="NCBI Taxonomy" id="2498858"/>
    <lineage>
        <taxon>Bacteria</taxon>
        <taxon>Pseudomonadati</taxon>
        <taxon>Pseudomonadota</taxon>
        <taxon>Gammaproteobacteria</taxon>
        <taxon>Oceanospirillales</taxon>
        <taxon>Halomonadaceae</taxon>
        <taxon>Vreelandella</taxon>
    </lineage>
</organism>
<feature type="transmembrane region" description="Helical" evidence="8">
    <location>
        <begin position="264"/>
        <end position="285"/>
    </location>
</feature>
<dbReference type="FunFam" id="3.40.50.300:FF:000287">
    <property type="entry name" value="Multidrug ABC transporter ATP-binding protein"/>
    <property type="match status" value="1"/>
</dbReference>
<dbReference type="CDD" id="cd07346">
    <property type="entry name" value="ABC_6TM_exporters"/>
    <property type="match status" value="1"/>
</dbReference>
<dbReference type="PROSITE" id="PS00211">
    <property type="entry name" value="ABC_TRANSPORTER_1"/>
    <property type="match status" value="1"/>
</dbReference>
<dbReference type="SUPFAM" id="SSF90123">
    <property type="entry name" value="ABC transporter transmembrane region"/>
    <property type="match status" value="1"/>
</dbReference>
<keyword evidence="12" id="KW-1185">Reference proteome</keyword>